<accession>A0A1D1VNQ2</accession>
<protein>
    <submittedName>
        <fullName evidence="2">Uncharacterized protein</fullName>
    </submittedName>
</protein>
<dbReference type="Proteomes" id="UP000186922">
    <property type="component" value="Unassembled WGS sequence"/>
</dbReference>
<feature type="non-terminal residue" evidence="2">
    <location>
        <position position="78"/>
    </location>
</feature>
<organism evidence="2 3">
    <name type="scientific">Ramazzottius varieornatus</name>
    <name type="common">Water bear</name>
    <name type="synonym">Tardigrade</name>
    <dbReference type="NCBI Taxonomy" id="947166"/>
    <lineage>
        <taxon>Eukaryota</taxon>
        <taxon>Metazoa</taxon>
        <taxon>Ecdysozoa</taxon>
        <taxon>Tardigrada</taxon>
        <taxon>Eutardigrada</taxon>
        <taxon>Parachela</taxon>
        <taxon>Hypsibioidea</taxon>
        <taxon>Ramazzottiidae</taxon>
        <taxon>Ramazzottius</taxon>
    </lineage>
</organism>
<keyword evidence="1" id="KW-0472">Membrane</keyword>
<name>A0A1D1VNQ2_RAMVA</name>
<comment type="caution">
    <text evidence="2">The sequence shown here is derived from an EMBL/GenBank/DDBJ whole genome shotgun (WGS) entry which is preliminary data.</text>
</comment>
<evidence type="ECO:0000313" key="2">
    <source>
        <dbReference type="EMBL" id="GAV01368.1"/>
    </source>
</evidence>
<dbReference type="EMBL" id="BDGG01000007">
    <property type="protein sequence ID" value="GAV01368.1"/>
    <property type="molecule type" value="Genomic_DNA"/>
</dbReference>
<feature type="transmembrane region" description="Helical" evidence="1">
    <location>
        <begin position="27"/>
        <end position="46"/>
    </location>
</feature>
<reference evidence="2 3" key="1">
    <citation type="journal article" date="2016" name="Nat. Commun.">
        <title>Extremotolerant tardigrade genome and improved radiotolerance of human cultured cells by tardigrade-unique protein.</title>
        <authorList>
            <person name="Hashimoto T."/>
            <person name="Horikawa D.D."/>
            <person name="Saito Y."/>
            <person name="Kuwahara H."/>
            <person name="Kozuka-Hata H."/>
            <person name="Shin-I T."/>
            <person name="Minakuchi Y."/>
            <person name="Ohishi K."/>
            <person name="Motoyama A."/>
            <person name="Aizu T."/>
            <person name="Enomoto A."/>
            <person name="Kondo K."/>
            <person name="Tanaka S."/>
            <person name="Hara Y."/>
            <person name="Koshikawa S."/>
            <person name="Sagara H."/>
            <person name="Miura T."/>
            <person name="Yokobori S."/>
            <person name="Miyagawa K."/>
            <person name="Suzuki Y."/>
            <person name="Kubo T."/>
            <person name="Oyama M."/>
            <person name="Kohara Y."/>
            <person name="Fujiyama A."/>
            <person name="Arakawa K."/>
            <person name="Katayama T."/>
            <person name="Toyoda A."/>
            <person name="Kunieda T."/>
        </authorList>
    </citation>
    <scope>NUCLEOTIDE SEQUENCE [LARGE SCALE GENOMIC DNA]</scope>
    <source>
        <strain evidence="2 3">YOKOZUNA-1</strain>
    </source>
</reference>
<feature type="non-terminal residue" evidence="2">
    <location>
        <position position="1"/>
    </location>
</feature>
<dbReference type="AlphaFoldDB" id="A0A1D1VNQ2"/>
<evidence type="ECO:0000256" key="1">
    <source>
        <dbReference type="SAM" id="Phobius"/>
    </source>
</evidence>
<keyword evidence="3" id="KW-1185">Reference proteome</keyword>
<proteinExistence type="predicted"/>
<gene>
    <name evidence="2" type="primary">RvY_12092-1</name>
    <name evidence="2" type="synonym">RvY_12092.1</name>
    <name evidence="2" type="ORF">RvY_12092</name>
</gene>
<evidence type="ECO:0000313" key="3">
    <source>
        <dbReference type="Proteomes" id="UP000186922"/>
    </source>
</evidence>
<keyword evidence="1" id="KW-1133">Transmembrane helix</keyword>
<sequence length="78" mass="9134">LNALCAIYRLFPRRTNHRFEVNRTGGLWVLVPICTMSLLNCIWVRITCAFRFSQSINQSIDQKTHLTAWFMNSALNFL</sequence>
<keyword evidence="1" id="KW-0812">Transmembrane</keyword>